<name>E3NWZ5_CAERE</name>
<dbReference type="STRING" id="31234.E3NWZ5"/>
<dbReference type="EMBL" id="DS271933">
    <property type="protein sequence ID" value="EFP06774.1"/>
    <property type="molecule type" value="Genomic_DNA"/>
</dbReference>
<dbReference type="Proteomes" id="UP000008281">
    <property type="component" value="Unassembled WGS sequence"/>
</dbReference>
<accession>E3NWZ5</accession>
<dbReference type="InParanoid" id="E3NWZ5"/>
<dbReference type="AlphaFoldDB" id="E3NWZ5"/>
<gene>
    <name evidence="1" type="ORF">CRE_02799</name>
</gene>
<evidence type="ECO:0000313" key="1">
    <source>
        <dbReference type="EMBL" id="EFP06774.1"/>
    </source>
</evidence>
<evidence type="ECO:0000313" key="2">
    <source>
        <dbReference type="Proteomes" id="UP000008281"/>
    </source>
</evidence>
<proteinExistence type="predicted"/>
<sequence>MEPVEMDDWEYWGDEYLEDEPTYAIRPGTRVVKVERLVGSLQLFCLDKKFYLNLEYHLQTRKFEVYILNGSDEGQIK</sequence>
<protein>
    <submittedName>
        <fullName evidence="1">Uncharacterized protein</fullName>
    </submittedName>
</protein>
<dbReference type="eggNOG" id="KOG3575">
    <property type="taxonomic scope" value="Eukaryota"/>
</dbReference>
<dbReference type="HOGENOM" id="CLU_2640479_0_0_1"/>
<organism evidence="2">
    <name type="scientific">Caenorhabditis remanei</name>
    <name type="common">Caenorhabditis vulgaris</name>
    <dbReference type="NCBI Taxonomy" id="31234"/>
    <lineage>
        <taxon>Eukaryota</taxon>
        <taxon>Metazoa</taxon>
        <taxon>Ecdysozoa</taxon>
        <taxon>Nematoda</taxon>
        <taxon>Chromadorea</taxon>
        <taxon>Rhabditida</taxon>
        <taxon>Rhabditina</taxon>
        <taxon>Rhabditomorpha</taxon>
        <taxon>Rhabditoidea</taxon>
        <taxon>Rhabditidae</taxon>
        <taxon>Peloderinae</taxon>
        <taxon>Caenorhabditis</taxon>
    </lineage>
</organism>
<reference evidence="1" key="1">
    <citation type="submission" date="2007-07" db="EMBL/GenBank/DDBJ databases">
        <title>PCAP assembly of the Caenorhabditis remanei genome.</title>
        <authorList>
            <consortium name="The Caenorhabditis remanei Sequencing Consortium"/>
            <person name="Wilson R.K."/>
        </authorList>
    </citation>
    <scope>NUCLEOTIDE SEQUENCE [LARGE SCALE GENOMIC DNA]</scope>
    <source>
        <strain evidence="1">PB4641</strain>
    </source>
</reference>
<keyword evidence="2" id="KW-1185">Reference proteome</keyword>